<reference evidence="1 2" key="1">
    <citation type="submission" date="2021-06" db="EMBL/GenBank/DDBJ databases">
        <authorList>
            <person name="Kallberg Y."/>
            <person name="Tangrot J."/>
            <person name="Rosling A."/>
        </authorList>
    </citation>
    <scope>NUCLEOTIDE SEQUENCE [LARGE SCALE GENOMIC DNA]</scope>
    <source>
        <strain evidence="1 2">120-4 pot B 10/14</strain>
    </source>
</reference>
<comment type="caution">
    <text evidence="1">The sequence shown here is derived from an EMBL/GenBank/DDBJ whole genome shotgun (WGS) entry which is preliminary data.</text>
</comment>
<dbReference type="EMBL" id="CAJVQB010003608">
    <property type="protein sequence ID" value="CAG8612905.1"/>
    <property type="molecule type" value="Genomic_DNA"/>
</dbReference>
<organism evidence="1 2">
    <name type="scientific">Gigaspora margarita</name>
    <dbReference type="NCBI Taxonomy" id="4874"/>
    <lineage>
        <taxon>Eukaryota</taxon>
        <taxon>Fungi</taxon>
        <taxon>Fungi incertae sedis</taxon>
        <taxon>Mucoromycota</taxon>
        <taxon>Glomeromycotina</taxon>
        <taxon>Glomeromycetes</taxon>
        <taxon>Diversisporales</taxon>
        <taxon>Gigasporaceae</taxon>
        <taxon>Gigaspora</taxon>
    </lineage>
</organism>
<name>A0ABN7UJK0_GIGMA</name>
<evidence type="ECO:0000313" key="1">
    <source>
        <dbReference type="EMBL" id="CAG8612905.1"/>
    </source>
</evidence>
<proteinExistence type="predicted"/>
<protein>
    <submittedName>
        <fullName evidence="1">19506_t:CDS:1</fullName>
    </submittedName>
</protein>
<accession>A0ABN7UJK0</accession>
<gene>
    <name evidence="1" type="ORF">GMARGA_LOCUS7449</name>
</gene>
<keyword evidence="2" id="KW-1185">Reference proteome</keyword>
<sequence length="120" mass="13648">MKEIGQHTKITISENLLSNHSGRKTATQILHDNEILEQTIIDITGHHSVQGVRAYKRTNELQKLIGMSKIQPINLFQKIQPINMSQENHSINLSQNMQSINLSQEIQPIKLLQEISTNLS</sequence>
<dbReference type="Proteomes" id="UP000789901">
    <property type="component" value="Unassembled WGS sequence"/>
</dbReference>
<evidence type="ECO:0000313" key="2">
    <source>
        <dbReference type="Proteomes" id="UP000789901"/>
    </source>
</evidence>